<dbReference type="WBParaSite" id="nRc.2.0.1.t46133-RA">
    <property type="protein sequence ID" value="nRc.2.0.1.t46133-RA"/>
    <property type="gene ID" value="nRc.2.0.1.g46133"/>
</dbReference>
<dbReference type="GO" id="GO:0005546">
    <property type="term" value="F:phosphatidylinositol-4,5-bisphosphate binding"/>
    <property type="evidence" value="ECO:0007669"/>
    <property type="project" value="TreeGrafter"/>
</dbReference>
<feature type="domain" description="Exocyst complex component Sec3 C-terminal" evidence="1">
    <location>
        <begin position="82"/>
        <end position="213"/>
    </location>
</feature>
<dbReference type="GO" id="GO:0006887">
    <property type="term" value="P:exocytosis"/>
    <property type="evidence" value="ECO:0007669"/>
    <property type="project" value="TreeGrafter"/>
</dbReference>
<dbReference type="GO" id="GO:0000145">
    <property type="term" value="C:exocyst"/>
    <property type="evidence" value="ECO:0007669"/>
    <property type="project" value="TreeGrafter"/>
</dbReference>
<dbReference type="OMA" id="ESSASYM"/>
<name>A0A915L6I7_ROMCU</name>
<dbReference type="AlphaFoldDB" id="A0A915L6I7"/>
<dbReference type="GO" id="GO:0006893">
    <property type="term" value="P:Golgi to plasma membrane transport"/>
    <property type="evidence" value="ECO:0007669"/>
    <property type="project" value="TreeGrafter"/>
</dbReference>
<dbReference type="PANTHER" id="PTHR16092">
    <property type="entry name" value="SEC3/SYNTAXIN-RELATED"/>
    <property type="match status" value="1"/>
</dbReference>
<proteinExistence type="predicted"/>
<organism evidence="2 3">
    <name type="scientific">Romanomermis culicivorax</name>
    <name type="common">Nematode worm</name>
    <dbReference type="NCBI Taxonomy" id="13658"/>
    <lineage>
        <taxon>Eukaryota</taxon>
        <taxon>Metazoa</taxon>
        <taxon>Ecdysozoa</taxon>
        <taxon>Nematoda</taxon>
        <taxon>Enoplea</taxon>
        <taxon>Dorylaimia</taxon>
        <taxon>Mermithida</taxon>
        <taxon>Mermithoidea</taxon>
        <taxon>Mermithidae</taxon>
        <taxon>Romanomermis</taxon>
    </lineage>
</organism>
<dbReference type="PANTHER" id="PTHR16092:SF14">
    <property type="entry name" value="EXOCYST COMPLEX COMPONENT 1 ISOFORM X1"/>
    <property type="match status" value="1"/>
</dbReference>
<evidence type="ECO:0000313" key="2">
    <source>
        <dbReference type="Proteomes" id="UP000887565"/>
    </source>
</evidence>
<sequence length="237" mass="27402">MSLLSDRALTGKESSASYMASVLGKIVVLAKRRFDIFMNLASETESAFKNCQRRGDLDRWYPQLVLAVCQNIENIADDPNTILSQLKIACLEPQKKDAKQNYQQALDNYVKEYMGRPMEKLQTFFDHIDACISQGMQPETIAYQQNFSKLELKKAISAHPGKEVKKGLEQLYKKVEKHLCEEENLLQVVWRNMSEEFIQQYKNYQDLIGKCYYGAEIQMEFGINDILAYFSDIAQQH</sequence>
<dbReference type="InterPro" id="IPR048628">
    <property type="entry name" value="Sec3_C"/>
</dbReference>
<reference evidence="3" key="1">
    <citation type="submission" date="2022-11" db="UniProtKB">
        <authorList>
            <consortium name="WormBaseParasite"/>
        </authorList>
    </citation>
    <scope>IDENTIFICATION</scope>
</reference>
<keyword evidence="2" id="KW-1185">Reference proteome</keyword>
<evidence type="ECO:0000313" key="3">
    <source>
        <dbReference type="WBParaSite" id="nRc.2.0.1.t46133-RA"/>
    </source>
</evidence>
<dbReference type="Proteomes" id="UP000887565">
    <property type="component" value="Unplaced"/>
</dbReference>
<accession>A0A915L6I7</accession>
<dbReference type="Pfam" id="PF20654">
    <property type="entry name" value="Sec3_C-term"/>
    <property type="match status" value="1"/>
</dbReference>
<evidence type="ECO:0000259" key="1">
    <source>
        <dbReference type="Pfam" id="PF20654"/>
    </source>
</evidence>
<dbReference type="GO" id="GO:0005886">
    <property type="term" value="C:plasma membrane"/>
    <property type="evidence" value="ECO:0007669"/>
    <property type="project" value="TreeGrafter"/>
</dbReference>
<protein>
    <submittedName>
        <fullName evidence="3">Exocyst complex component Sec3 C-terminal domain-containing protein</fullName>
    </submittedName>
</protein>